<protein>
    <submittedName>
        <fullName evidence="2">Uncharacterized protein</fullName>
    </submittedName>
</protein>
<accession>A0A9P6PLN6</accession>
<reference evidence="2" key="1">
    <citation type="journal article" date="2020" name="Fungal Divers.">
        <title>Resolving the Mortierellaceae phylogeny through synthesis of multi-gene phylogenetics and phylogenomics.</title>
        <authorList>
            <person name="Vandepol N."/>
            <person name="Liber J."/>
            <person name="Desiro A."/>
            <person name="Na H."/>
            <person name="Kennedy M."/>
            <person name="Barry K."/>
            <person name="Grigoriev I.V."/>
            <person name="Miller A.N."/>
            <person name="O'Donnell K."/>
            <person name="Stajich J.E."/>
            <person name="Bonito G."/>
        </authorList>
    </citation>
    <scope>NUCLEOTIDE SEQUENCE</scope>
    <source>
        <strain evidence="2">BC1065</strain>
    </source>
</reference>
<dbReference type="AlphaFoldDB" id="A0A9P6PLN6"/>
<name>A0A9P6PLN6_9FUNG</name>
<feature type="non-terminal residue" evidence="2">
    <location>
        <position position="76"/>
    </location>
</feature>
<comment type="caution">
    <text evidence="2">The sequence shown here is derived from an EMBL/GenBank/DDBJ whole genome shotgun (WGS) entry which is preliminary data.</text>
</comment>
<dbReference type="Proteomes" id="UP000807716">
    <property type="component" value="Unassembled WGS sequence"/>
</dbReference>
<evidence type="ECO:0000313" key="3">
    <source>
        <dbReference type="Proteomes" id="UP000807716"/>
    </source>
</evidence>
<keyword evidence="3" id="KW-1185">Reference proteome</keyword>
<feature type="non-terminal residue" evidence="2">
    <location>
        <position position="1"/>
    </location>
</feature>
<gene>
    <name evidence="2" type="ORF">DFQ27_001704</name>
</gene>
<dbReference type="EMBL" id="JAAAJB010001597">
    <property type="protein sequence ID" value="KAG0247673.1"/>
    <property type="molecule type" value="Genomic_DNA"/>
</dbReference>
<evidence type="ECO:0000256" key="1">
    <source>
        <dbReference type="SAM" id="MobiDB-lite"/>
    </source>
</evidence>
<feature type="region of interest" description="Disordered" evidence="1">
    <location>
        <begin position="1"/>
        <end position="76"/>
    </location>
</feature>
<sequence length="76" mass="8563">GGTPSDRHRGPFAFPEKGHRKMQRQELLQPHLHHSQKTGDFRLTSQPLATEPVRLGPQVQDGDTHPHLQDTQAGRL</sequence>
<evidence type="ECO:0000313" key="2">
    <source>
        <dbReference type="EMBL" id="KAG0247673.1"/>
    </source>
</evidence>
<proteinExistence type="predicted"/>
<organism evidence="2 3">
    <name type="scientific">Actinomortierella ambigua</name>
    <dbReference type="NCBI Taxonomy" id="1343610"/>
    <lineage>
        <taxon>Eukaryota</taxon>
        <taxon>Fungi</taxon>
        <taxon>Fungi incertae sedis</taxon>
        <taxon>Mucoromycota</taxon>
        <taxon>Mortierellomycotina</taxon>
        <taxon>Mortierellomycetes</taxon>
        <taxon>Mortierellales</taxon>
        <taxon>Mortierellaceae</taxon>
        <taxon>Actinomortierella</taxon>
    </lineage>
</organism>